<dbReference type="SUPFAM" id="SSF53697">
    <property type="entry name" value="SIS domain"/>
    <property type="match status" value="1"/>
</dbReference>
<evidence type="ECO:0000313" key="2">
    <source>
        <dbReference type="EMBL" id="AXY24999.1"/>
    </source>
</evidence>
<dbReference type="GO" id="GO:0097367">
    <property type="term" value="F:carbohydrate derivative binding"/>
    <property type="evidence" value="ECO:0007669"/>
    <property type="project" value="InterPro"/>
</dbReference>
<dbReference type="SUPFAM" id="SSF46689">
    <property type="entry name" value="Homeodomain-like"/>
    <property type="match status" value="1"/>
</dbReference>
<dbReference type="Proteomes" id="UP000263232">
    <property type="component" value="Chromosome"/>
</dbReference>
<dbReference type="InterPro" id="IPR047640">
    <property type="entry name" value="RpiR-like"/>
</dbReference>
<dbReference type="PANTHER" id="PTHR30514">
    <property type="entry name" value="GLUCOKINASE"/>
    <property type="match status" value="1"/>
</dbReference>
<evidence type="ECO:0000259" key="1">
    <source>
        <dbReference type="PROSITE" id="PS51071"/>
    </source>
</evidence>
<proteinExistence type="predicted"/>
<reference evidence="2 3" key="1">
    <citation type="submission" date="2017-09" db="EMBL/GenBank/DDBJ databases">
        <title>Complete genome sequence of Oxytococcus suis strain ZY16052.</title>
        <authorList>
            <person name="Li F."/>
        </authorList>
    </citation>
    <scope>NUCLEOTIDE SEQUENCE [LARGE SCALE GENOMIC DNA]</scope>
    <source>
        <strain evidence="2 3">ZY16052</strain>
    </source>
</reference>
<dbReference type="OrthoDB" id="3684496at2"/>
<sequence>MNMHLLYQRLITVGDVNALDSIEFTIASTMIKYLNNLPSLSIDQLAELCHVSKSSLSKFVRSIGFKDYSEFREAAIEQNEPDRYKSGYPTQNITDGIMEYGADGYLKILAIDIKNLFGSEELTDKISHLVDDIYHHDDIAAFGEIYSETAAMNFQYKMSYYRKFVYTSMDTKRQSEYMDRVNENCLIIIFSNSGKYLQNVSERFLTSSKMTRVLITSNPTPPNAEAMDYMLEINYSSLVQNHPILYQLLIERIAVVYQERYGLPNDI</sequence>
<dbReference type="AlphaFoldDB" id="A0A347WIU2"/>
<dbReference type="EMBL" id="CP023434">
    <property type="protein sequence ID" value="AXY24999.1"/>
    <property type="molecule type" value="Genomic_DNA"/>
</dbReference>
<dbReference type="InterPro" id="IPR046348">
    <property type="entry name" value="SIS_dom_sf"/>
</dbReference>
<dbReference type="KEGG" id="abae:CL176_02580"/>
<dbReference type="GO" id="GO:1901135">
    <property type="term" value="P:carbohydrate derivative metabolic process"/>
    <property type="evidence" value="ECO:0007669"/>
    <property type="project" value="InterPro"/>
</dbReference>
<dbReference type="Pfam" id="PF01418">
    <property type="entry name" value="HTH_6"/>
    <property type="match status" value="1"/>
</dbReference>
<dbReference type="Gene3D" id="1.10.10.10">
    <property type="entry name" value="Winged helix-like DNA-binding domain superfamily/Winged helix DNA-binding domain"/>
    <property type="match status" value="1"/>
</dbReference>
<dbReference type="GO" id="GO:0003700">
    <property type="term" value="F:DNA-binding transcription factor activity"/>
    <property type="evidence" value="ECO:0007669"/>
    <property type="project" value="InterPro"/>
</dbReference>
<dbReference type="InterPro" id="IPR000281">
    <property type="entry name" value="HTH_RpiR"/>
</dbReference>
<dbReference type="InterPro" id="IPR036388">
    <property type="entry name" value="WH-like_DNA-bd_sf"/>
</dbReference>
<organism evidence="2 3">
    <name type="scientific">Suicoccus acidiformans</name>
    <dbReference type="NCBI Taxonomy" id="2036206"/>
    <lineage>
        <taxon>Bacteria</taxon>
        <taxon>Bacillati</taxon>
        <taxon>Bacillota</taxon>
        <taxon>Bacilli</taxon>
        <taxon>Lactobacillales</taxon>
        <taxon>Aerococcaceae</taxon>
        <taxon>Suicoccus</taxon>
    </lineage>
</organism>
<dbReference type="InterPro" id="IPR009057">
    <property type="entry name" value="Homeodomain-like_sf"/>
</dbReference>
<feature type="domain" description="HTH rpiR-type" evidence="1">
    <location>
        <begin position="6"/>
        <end position="82"/>
    </location>
</feature>
<dbReference type="PROSITE" id="PS51071">
    <property type="entry name" value="HTH_RPIR"/>
    <property type="match status" value="1"/>
</dbReference>
<keyword evidence="3" id="KW-1185">Reference proteome</keyword>
<name>A0A347WIU2_9LACT</name>
<accession>A0A347WIU2</accession>
<dbReference type="Gene3D" id="3.40.50.10490">
    <property type="entry name" value="Glucose-6-phosphate isomerase like protein, domain 1"/>
    <property type="match status" value="1"/>
</dbReference>
<gene>
    <name evidence="2" type="ORF">CL176_02580</name>
</gene>
<evidence type="ECO:0000313" key="3">
    <source>
        <dbReference type="Proteomes" id="UP000263232"/>
    </source>
</evidence>
<dbReference type="GO" id="GO:0003677">
    <property type="term" value="F:DNA binding"/>
    <property type="evidence" value="ECO:0007669"/>
    <property type="project" value="InterPro"/>
</dbReference>
<protein>
    <submittedName>
        <fullName evidence="2">Transcriptional regulator</fullName>
    </submittedName>
</protein>